<dbReference type="HOGENOM" id="CLU_067990_0_0_11"/>
<dbReference type="InterPro" id="IPR025855">
    <property type="entry name" value="Replic_Relax"/>
</dbReference>
<gene>
    <name evidence="1" type="ORF">HMPREF1979_01137</name>
</gene>
<dbReference type="Pfam" id="PF13814">
    <property type="entry name" value="Replic_Relax"/>
    <property type="match status" value="1"/>
</dbReference>
<sequence length="342" mass="37150">MAIPSTTDNDPSLTALARSSDSINHMTITKEETAMNTAISTLEYASVGTGTGLVVPTSATPPTTTEAAKSQRQVPARIGRAQLQAIAERLDDTDRELLALLAAHRYATTRQLAQITELSGQYGSARSALRQTSRRLRRQHGLGLVDHLARRIGGTRAGSAGYVWYLTAAGQRLTDEGRGVRRRFQEPSALFLAHTLAITQARVVIEQAIHAVGGHLARLRTEPACWRSWLRLGGALGWLKPDLEAITATDAGAEDHWLLEVDLDTEHPARLLAKCHDYQAHLASGTFQAQHGYYPQVVWLLTNQARAGRLAEQIAADQTLTPGLFKITAAPEQLAALIQRGP</sequence>
<protein>
    <recommendedName>
        <fullName evidence="3">Replication-relaxation</fullName>
    </recommendedName>
</protein>
<dbReference type="Proteomes" id="UP000016536">
    <property type="component" value="Unassembled WGS sequence"/>
</dbReference>
<evidence type="ECO:0000313" key="1">
    <source>
        <dbReference type="EMBL" id="ERH24710.1"/>
    </source>
</evidence>
<evidence type="ECO:0000313" key="2">
    <source>
        <dbReference type="Proteomes" id="UP000016536"/>
    </source>
</evidence>
<evidence type="ECO:0008006" key="3">
    <source>
        <dbReference type="Google" id="ProtNLM"/>
    </source>
</evidence>
<keyword evidence="2" id="KW-1185">Reference proteome</keyword>
<proteinExistence type="predicted"/>
<dbReference type="AlphaFoldDB" id="U1QA89"/>
<organism evidence="1 2">
    <name type="scientific">Actinomyces johnsonii F0542</name>
    <dbReference type="NCBI Taxonomy" id="1321818"/>
    <lineage>
        <taxon>Bacteria</taxon>
        <taxon>Bacillati</taxon>
        <taxon>Actinomycetota</taxon>
        <taxon>Actinomycetes</taxon>
        <taxon>Actinomycetales</taxon>
        <taxon>Actinomycetaceae</taxon>
        <taxon>Actinomyces</taxon>
    </lineage>
</organism>
<dbReference type="EMBL" id="AWSE01000052">
    <property type="protein sequence ID" value="ERH24710.1"/>
    <property type="molecule type" value="Genomic_DNA"/>
</dbReference>
<reference evidence="1 2" key="1">
    <citation type="submission" date="2013-08" db="EMBL/GenBank/DDBJ databases">
        <authorList>
            <person name="Weinstock G."/>
            <person name="Sodergren E."/>
            <person name="Wylie T."/>
            <person name="Fulton L."/>
            <person name="Fulton R."/>
            <person name="Fronick C."/>
            <person name="O'Laughlin M."/>
            <person name="Godfrey J."/>
            <person name="Miner T."/>
            <person name="Herter B."/>
            <person name="Appelbaum E."/>
            <person name="Cordes M."/>
            <person name="Lek S."/>
            <person name="Wollam A."/>
            <person name="Pepin K.H."/>
            <person name="Palsikar V.B."/>
            <person name="Mitreva M."/>
            <person name="Wilson R.K."/>
        </authorList>
    </citation>
    <scope>NUCLEOTIDE SEQUENCE [LARGE SCALE GENOMIC DNA]</scope>
    <source>
        <strain evidence="1 2">F0542</strain>
    </source>
</reference>
<comment type="caution">
    <text evidence="1">The sequence shown here is derived from an EMBL/GenBank/DDBJ whole genome shotgun (WGS) entry which is preliminary data.</text>
</comment>
<accession>U1QA89</accession>
<dbReference type="PATRIC" id="fig|1321818.3.peg.959"/>
<name>U1QA89_9ACTO</name>